<accession>A0A382AE33</accession>
<evidence type="ECO:0000313" key="1">
    <source>
        <dbReference type="EMBL" id="SVA99227.1"/>
    </source>
</evidence>
<dbReference type="AlphaFoldDB" id="A0A382AE33"/>
<name>A0A382AE33_9ZZZZ</name>
<dbReference type="EMBL" id="UINC01024814">
    <property type="protein sequence ID" value="SVA99227.1"/>
    <property type="molecule type" value="Genomic_DNA"/>
</dbReference>
<gene>
    <name evidence="1" type="ORF">METZ01_LOCUS152081</name>
</gene>
<feature type="non-terminal residue" evidence="1">
    <location>
        <position position="1"/>
    </location>
</feature>
<organism evidence="1">
    <name type="scientific">marine metagenome</name>
    <dbReference type="NCBI Taxonomy" id="408172"/>
    <lineage>
        <taxon>unclassified sequences</taxon>
        <taxon>metagenomes</taxon>
        <taxon>ecological metagenomes</taxon>
    </lineage>
</organism>
<protein>
    <submittedName>
        <fullName evidence="1">Uncharacterized protein</fullName>
    </submittedName>
</protein>
<sequence length="47" mass="5321">TYLKHLLGSGVKYVIVCASDKNESGKVYERHVRHKKFTADVAKLFPS</sequence>
<proteinExistence type="predicted"/>
<reference evidence="1" key="1">
    <citation type="submission" date="2018-05" db="EMBL/GenBank/DDBJ databases">
        <authorList>
            <person name="Lanie J.A."/>
            <person name="Ng W.-L."/>
            <person name="Kazmierczak K.M."/>
            <person name="Andrzejewski T.M."/>
            <person name="Davidsen T.M."/>
            <person name="Wayne K.J."/>
            <person name="Tettelin H."/>
            <person name="Glass J.I."/>
            <person name="Rusch D."/>
            <person name="Podicherti R."/>
            <person name="Tsui H.-C.T."/>
            <person name="Winkler M.E."/>
        </authorList>
    </citation>
    <scope>NUCLEOTIDE SEQUENCE</scope>
</reference>